<dbReference type="Pfam" id="PF04721">
    <property type="entry name" value="PAW"/>
    <property type="match status" value="1"/>
</dbReference>
<dbReference type="WBParaSite" id="PDA_v2.g24184.t1">
    <property type="protein sequence ID" value="PDA_v2.g24184.t1"/>
    <property type="gene ID" value="PDA_v2.g24184"/>
</dbReference>
<dbReference type="InterPro" id="IPR006588">
    <property type="entry name" value="Peptide_N_glycanase_PAW_dom"/>
</dbReference>
<evidence type="ECO:0000256" key="1">
    <source>
        <dbReference type="PROSITE-ProRule" id="PRU00731"/>
    </source>
</evidence>
<dbReference type="InterPro" id="IPR008979">
    <property type="entry name" value="Galactose-bd-like_sf"/>
</dbReference>
<dbReference type="SUPFAM" id="SSF49785">
    <property type="entry name" value="Galactose-binding domain-like"/>
    <property type="match status" value="1"/>
</dbReference>
<proteinExistence type="inferred from homology"/>
<evidence type="ECO:0000313" key="3">
    <source>
        <dbReference type="Proteomes" id="UP000887578"/>
    </source>
</evidence>
<organism evidence="3 4">
    <name type="scientific">Panagrolaimus davidi</name>
    <dbReference type="NCBI Taxonomy" id="227884"/>
    <lineage>
        <taxon>Eukaryota</taxon>
        <taxon>Metazoa</taxon>
        <taxon>Ecdysozoa</taxon>
        <taxon>Nematoda</taxon>
        <taxon>Chromadorea</taxon>
        <taxon>Rhabditida</taxon>
        <taxon>Tylenchina</taxon>
        <taxon>Panagrolaimomorpha</taxon>
        <taxon>Panagrolaimoidea</taxon>
        <taxon>Panagrolaimidae</taxon>
        <taxon>Panagrolaimus</taxon>
    </lineage>
</organism>
<dbReference type="SMART" id="SM00613">
    <property type="entry name" value="PAW"/>
    <property type="match status" value="1"/>
</dbReference>
<dbReference type="GO" id="GO:0006516">
    <property type="term" value="P:glycoprotein catabolic process"/>
    <property type="evidence" value="ECO:0007669"/>
    <property type="project" value="InterPro"/>
</dbReference>
<accession>A0A914PZ85</accession>
<keyword evidence="3" id="KW-1185">Reference proteome</keyword>
<dbReference type="InterPro" id="IPR038680">
    <property type="entry name" value="PAW_sf"/>
</dbReference>
<protein>
    <submittedName>
        <fullName evidence="4">PAW domain-containing protein</fullName>
    </submittedName>
</protein>
<name>A0A914PZ85_9BILA</name>
<reference evidence="4" key="1">
    <citation type="submission" date="2022-11" db="UniProtKB">
        <authorList>
            <consortium name="WormBaseParasite"/>
        </authorList>
    </citation>
    <scope>IDENTIFICATION</scope>
</reference>
<dbReference type="GO" id="GO:0005737">
    <property type="term" value="C:cytoplasm"/>
    <property type="evidence" value="ECO:0007669"/>
    <property type="project" value="InterPro"/>
</dbReference>
<dbReference type="AlphaFoldDB" id="A0A914PZ85"/>
<evidence type="ECO:0000313" key="4">
    <source>
        <dbReference type="WBParaSite" id="PDA_v2.g24184.t1"/>
    </source>
</evidence>
<dbReference type="PROSITE" id="PS51398">
    <property type="entry name" value="PAW"/>
    <property type="match status" value="1"/>
</dbReference>
<feature type="domain" description="PAW" evidence="2">
    <location>
        <begin position="1"/>
        <end position="151"/>
    </location>
</feature>
<dbReference type="Proteomes" id="UP000887578">
    <property type="component" value="Unplaced"/>
</dbReference>
<comment type="similarity">
    <text evidence="1">Belongs to the transglutaminase-like superfamily. PNGase family.</text>
</comment>
<sequence length="151" mass="17608">MVLKPTVNEIKAKCFEFTYNSVTDKYCRKYDDGSSSKGFESFTVSQNIMRKIEKDWKKAYLCRNKGCEKGEITWKIYFNGLKPKSIMIICEEPYKIKGGNISGSYYFNAEYLELHMEFMGGTGSNAYQYAQLFRCDLSNTRPNLLIHIEFE</sequence>
<dbReference type="Gene3D" id="2.60.120.1020">
    <property type="entry name" value="Peptide N glycanase, PAW domain"/>
    <property type="match status" value="1"/>
</dbReference>
<evidence type="ECO:0000259" key="2">
    <source>
        <dbReference type="PROSITE" id="PS51398"/>
    </source>
</evidence>